<reference evidence="2" key="1">
    <citation type="submission" date="2022-11" db="UniProtKB">
        <authorList>
            <consortium name="EnsemblMetazoa"/>
        </authorList>
    </citation>
    <scope>IDENTIFICATION</scope>
</reference>
<feature type="region of interest" description="Disordered" evidence="1">
    <location>
        <begin position="55"/>
        <end position="102"/>
    </location>
</feature>
<dbReference type="OrthoDB" id="6151791at2759"/>
<sequence length="343" mass="39098">MMNETPNKISQPKTGTDFLASSHFTISNDSRWGPKHDSEAYKSIFKKDYIPLPLKKRERIPSPDPAGMMHQDSRYGDNNSITKSHFREKKLSRQNPRDSYELRRTNFKGDSDEKLKSFATTHKEYFPVRPLCEAKSTPSTGRTEWMKSCIPQGDREKELLPQSDYKSRYLGKQGPSCPLFVKGDQSGRLTITGDPRTQDGQFTTTTKTEFINRYLPMQRLDPSLFASGSNLPQGDPEKCIFHKSTQQESFRSKPISSDFEYYNQNEAVRKLRATTFQLGDHRSPGLLKTTTLDSYPLKTMDARVTPANVSMSKSNFPEGDTNPRRSLDRVSKTTNDIFFGSVS</sequence>
<evidence type="ECO:0000313" key="2">
    <source>
        <dbReference type="EnsemblMetazoa" id="XP_020903147.1"/>
    </source>
</evidence>
<dbReference type="PANTHER" id="PTHR34828:SF1">
    <property type="entry name" value="TESTIS-EXPRESSED PROTEIN 45"/>
    <property type="match status" value="1"/>
</dbReference>
<dbReference type="GeneID" id="110241607"/>
<dbReference type="Proteomes" id="UP000887567">
    <property type="component" value="Unplaced"/>
</dbReference>
<dbReference type="OMA" id="AANIMHR"/>
<evidence type="ECO:0000313" key="3">
    <source>
        <dbReference type="Proteomes" id="UP000887567"/>
    </source>
</evidence>
<name>A0A913XEC5_EXADI</name>
<dbReference type="PANTHER" id="PTHR34828">
    <property type="entry name" value="TESTIS-EXPRESSED PROTEIN 45"/>
    <property type="match status" value="1"/>
</dbReference>
<organism evidence="2 3">
    <name type="scientific">Exaiptasia diaphana</name>
    <name type="common">Tropical sea anemone</name>
    <name type="synonym">Aiptasia pulchella</name>
    <dbReference type="NCBI Taxonomy" id="2652724"/>
    <lineage>
        <taxon>Eukaryota</taxon>
        <taxon>Metazoa</taxon>
        <taxon>Cnidaria</taxon>
        <taxon>Anthozoa</taxon>
        <taxon>Hexacorallia</taxon>
        <taxon>Actiniaria</taxon>
        <taxon>Aiptasiidae</taxon>
        <taxon>Exaiptasia</taxon>
    </lineage>
</organism>
<dbReference type="AlphaFoldDB" id="A0A913XEC5"/>
<feature type="compositionally biased region" description="Basic and acidic residues" evidence="1">
    <location>
        <begin position="89"/>
        <end position="102"/>
    </location>
</feature>
<accession>A0A913XEC5</accession>
<protein>
    <submittedName>
        <fullName evidence="2">Uncharacterized protein</fullName>
    </submittedName>
</protein>
<dbReference type="KEGG" id="epa:110241607"/>
<evidence type="ECO:0000256" key="1">
    <source>
        <dbReference type="SAM" id="MobiDB-lite"/>
    </source>
</evidence>
<keyword evidence="3" id="KW-1185">Reference proteome</keyword>
<dbReference type="EnsemblMetazoa" id="XM_021047488.2">
    <property type="protein sequence ID" value="XP_020903147.1"/>
    <property type="gene ID" value="LOC110241607"/>
</dbReference>
<proteinExistence type="predicted"/>
<feature type="region of interest" description="Disordered" evidence="1">
    <location>
        <begin position="309"/>
        <end position="330"/>
    </location>
</feature>
<feature type="compositionally biased region" description="Basic and acidic residues" evidence="1">
    <location>
        <begin position="321"/>
        <end position="330"/>
    </location>
</feature>
<dbReference type="RefSeq" id="XP_020903147.1">
    <property type="nucleotide sequence ID" value="XM_021047488.2"/>
</dbReference>
<dbReference type="InterPro" id="IPR028001">
    <property type="entry name" value="SAXO5"/>
</dbReference>